<sequence>MRVSTMDMNQLAAMVDEAADCLKDVAVETPLQYDERLSLATGCKVWLKREDLQPVRSYKLRGAYTFISRLSEAQRAAGVIAASAGNHGQGVAWSCARLQIKGTVYVPSTTPRQKRDRIRFFGGDYVDLVVGGETYDLAAAAAAAEAERTGATMVPAFDDPRTASGQGTVAREVFSQLGHVPDALVIPVGGGGLMAGCGAWTRVNHPGVRLIGVEPAGARCMAAAMYEGHPVTLDHVDSFVDGAAVARAGDFTFSMTRLVSPELLAVPEGQVCSEMLNLYQVDGIIAEPAGALASAALSNRKVDVSARLEPGQEVVAIVSGGNNDVSRYAEVIERSGVHEGRRRYFLVNFPQEPGALRRFLNDVLGPDDDIIVFEYTKRSNRETGPALVGIELGDPASYRSLLARIDSSPLKVEVLEPDTAIYRMLV</sequence>
<evidence type="ECO:0000256" key="5">
    <source>
        <dbReference type="ARBA" id="ARBA00011881"/>
    </source>
</evidence>
<comment type="pathway">
    <text evidence="3 12">Amino-acid biosynthesis; L-isoleucine biosynthesis; 2-oxobutanoate from L-threonine: step 1/1.</text>
</comment>
<dbReference type="AlphaFoldDB" id="A0A8B3FQG6"/>
<dbReference type="OrthoDB" id="9811476at2"/>
<dbReference type="InterPro" id="IPR001721">
    <property type="entry name" value="TD_ACT-like"/>
</dbReference>
<dbReference type="PROSITE" id="PS51672">
    <property type="entry name" value="ACT_LIKE"/>
    <property type="match status" value="1"/>
</dbReference>
<comment type="subunit">
    <text evidence="5 12">Homotetramer.</text>
</comment>
<dbReference type="GO" id="GO:0009097">
    <property type="term" value="P:isoleucine biosynthetic process"/>
    <property type="evidence" value="ECO:0007669"/>
    <property type="project" value="UniProtKB-UniRule"/>
</dbReference>
<dbReference type="InterPro" id="IPR011820">
    <property type="entry name" value="IlvA"/>
</dbReference>
<dbReference type="CDD" id="cd01562">
    <property type="entry name" value="Thr-dehyd"/>
    <property type="match status" value="1"/>
</dbReference>
<protein>
    <recommendedName>
        <fullName evidence="12">L-threonine dehydratase</fullName>
        <ecNumber evidence="12">4.3.1.19</ecNumber>
    </recommendedName>
    <alternativeName>
        <fullName evidence="12">Threonine deaminase</fullName>
    </alternativeName>
</protein>
<comment type="function">
    <text evidence="11 12">Catalyzes the anaerobic formation of alpha-ketobutyrate and ammonia from threonine in a two-step reaction. The first step involved a dehydration of threonine and a production of enamine intermediates (aminocrotonate), which tautomerizes to its imine form (iminobutyrate). Both intermediates are unstable and short-lived. The second step is the nonenzymatic hydrolysis of the enamine/imine intermediates to form 2-ketobutyrate and free ammonia. In the low water environment of the cell, the second step is accelerated by RidA.</text>
</comment>
<evidence type="ECO:0000256" key="10">
    <source>
        <dbReference type="ARBA" id="ARBA00023304"/>
    </source>
</evidence>
<keyword evidence="6 12" id="KW-0028">Amino-acid biosynthesis</keyword>
<dbReference type="FunFam" id="3.40.50.1100:FF:000005">
    <property type="entry name" value="Threonine dehydratase catabolic"/>
    <property type="match status" value="1"/>
</dbReference>
<accession>A0A8B3FQG6</accession>
<organism evidence="14 15">
    <name type="scientific">Propionibacterium australiense</name>
    <dbReference type="NCBI Taxonomy" id="119981"/>
    <lineage>
        <taxon>Bacteria</taxon>
        <taxon>Bacillati</taxon>
        <taxon>Actinomycetota</taxon>
        <taxon>Actinomycetes</taxon>
        <taxon>Propionibacteriales</taxon>
        <taxon>Propionibacteriaceae</taxon>
        <taxon>Propionibacterium</taxon>
    </lineage>
</organism>
<dbReference type="InterPro" id="IPR001926">
    <property type="entry name" value="TrpB-like_PALP"/>
</dbReference>
<reference evidence="14 15" key="1">
    <citation type="submission" date="2018-10" db="EMBL/GenBank/DDBJ databases">
        <title>Propionibacterium australiense Genome Sequencing and Assembly.</title>
        <authorList>
            <person name="Bernier A.-M."/>
            <person name="Bernard K."/>
        </authorList>
    </citation>
    <scope>NUCLEOTIDE SEQUENCE [LARGE SCALE GENOMIC DNA]</scope>
    <source>
        <strain evidence="14 15">NML98A078</strain>
    </source>
</reference>
<dbReference type="UniPathway" id="UPA00047">
    <property type="reaction ID" value="UER00054"/>
</dbReference>
<dbReference type="NCBIfam" id="TIGR02079">
    <property type="entry name" value="THD1"/>
    <property type="match status" value="1"/>
</dbReference>
<proteinExistence type="inferred from homology"/>
<evidence type="ECO:0000256" key="4">
    <source>
        <dbReference type="ARBA" id="ARBA00010869"/>
    </source>
</evidence>
<evidence type="ECO:0000256" key="7">
    <source>
        <dbReference type="ARBA" id="ARBA00022624"/>
    </source>
</evidence>
<dbReference type="GO" id="GO:0006565">
    <property type="term" value="P:L-serine catabolic process"/>
    <property type="evidence" value="ECO:0007669"/>
    <property type="project" value="TreeGrafter"/>
</dbReference>
<dbReference type="InterPro" id="IPR050147">
    <property type="entry name" value="Ser/Thr_Dehydratase"/>
</dbReference>
<keyword evidence="7 12" id="KW-0412">Isoleucine biosynthesis</keyword>
<gene>
    <name evidence="12 14" type="primary">ilvA</name>
    <name evidence="14" type="ORF">D7U36_11795</name>
</gene>
<dbReference type="GO" id="GO:0004794">
    <property type="term" value="F:threonine deaminase activity"/>
    <property type="evidence" value="ECO:0007669"/>
    <property type="project" value="UniProtKB-UniRule"/>
</dbReference>
<dbReference type="GO" id="GO:0003941">
    <property type="term" value="F:L-serine ammonia-lyase activity"/>
    <property type="evidence" value="ECO:0007669"/>
    <property type="project" value="TreeGrafter"/>
</dbReference>
<dbReference type="NCBIfam" id="NF006390">
    <property type="entry name" value="PRK08639.1"/>
    <property type="match status" value="1"/>
</dbReference>
<comment type="similarity">
    <text evidence="4 12">Belongs to the serine/threonine dehydratase family.</text>
</comment>
<evidence type="ECO:0000313" key="15">
    <source>
        <dbReference type="Proteomes" id="UP000279336"/>
    </source>
</evidence>
<dbReference type="EC" id="4.3.1.19" evidence="12"/>
<evidence type="ECO:0000256" key="1">
    <source>
        <dbReference type="ARBA" id="ARBA00001274"/>
    </source>
</evidence>
<dbReference type="Proteomes" id="UP000279336">
    <property type="component" value="Unassembled WGS sequence"/>
</dbReference>
<feature type="domain" description="ACT-like" evidence="13">
    <location>
        <begin position="343"/>
        <end position="417"/>
    </location>
</feature>
<evidence type="ECO:0000256" key="9">
    <source>
        <dbReference type="ARBA" id="ARBA00023239"/>
    </source>
</evidence>
<dbReference type="Pfam" id="PF00585">
    <property type="entry name" value="Thr_dehydrat_C"/>
    <property type="match status" value="1"/>
</dbReference>
<evidence type="ECO:0000313" key="14">
    <source>
        <dbReference type="EMBL" id="RLP07052.1"/>
    </source>
</evidence>
<evidence type="ECO:0000256" key="8">
    <source>
        <dbReference type="ARBA" id="ARBA00022898"/>
    </source>
</evidence>
<dbReference type="EMBL" id="RCIW01000020">
    <property type="protein sequence ID" value="RLP07052.1"/>
    <property type="molecule type" value="Genomic_DNA"/>
</dbReference>
<keyword evidence="9 12" id="KW-0456">Lyase</keyword>
<evidence type="ECO:0000259" key="13">
    <source>
        <dbReference type="PROSITE" id="PS51672"/>
    </source>
</evidence>
<evidence type="ECO:0000256" key="2">
    <source>
        <dbReference type="ARBA" id="ARBA00001933"/>
    </source>
</evidence>
<dbReference type="InterPro" id="IPR000634">
    <property type="entry name" value="Ser/Thr_deHydtase_PyrdxlP-BS"/>
</dbReference>
<comment type="catalytic activity">
    <reaction evidence="1 12">
        <text>L-threonine = 2-oxobutanoate + NH4(+)</text>
        <dbReference type="Rhea" id="RHEA:22108"/>
        <dbReference type="ChEBI" id="CHEBI:16763"/>
        <dbReference type="ChEBI" id="CHEBI:28938"/>
        <dbReference type="ChEBI" id="CHEBI:57926"/>
        <dbReference type="EC" id="4.3.1.19"/>
    </reaction>
</comment>
<evidence type="ECO:0000256" key="11">
    <source>
        <dbReference type="ARBA" id="ARBA00025527"/>
    </source>
</evidence>
<dbReference type="Gene3D" id="3.40.50.1100">
    <property type="match status" value="2"/>
</dbReference>
<evidence type="ECO:0000256" key="12">
    <source>
        <dbReference type="RuleBase" id="RU362012"/>
    </source>
</evidence>
<comment type="cofactor">
    <cofactor evidence="2 12">
        <name>pyridoxal 5'-phosphate</name>
        <dbReference type="ChEBI" id="CHEBI:597326"/>
    </cofactor>
</comment>
<dbReference type="PROSITE" id="PS00165">
    <property type="entry name" value="DEHYDRATASE_SER_THR"/>
    <property type="match status" value="1"/>
</dbReference>
<dbReference type="PANTHER" id="PTHR48078">
    <property type="entry name" value="THREONINE DEHYDRATASE, MITOCHONDRIAL-RELATED"/>
    <property type="match status" value="1"/>
</dbReference>
<dbReference type="InterPro" id="IPR036052">
    <property type="entry name" value="TrpB-like_PALP_sf"/>
</dbReference>
<keyword evidence="8 12" id="KW-0663">Pyridoxal phosphate</keyword>
<comment type="caution">
    <text evidence="14">The sequence shown here is derived from an EMBL/GenBank/DDBJ whole genome shotgun (WGS) entry which is preliminary data.</text>
</comment>
<dbReference type="PANTHER" id="PTHR48078:SF11">
    <property type="entry name" value="THREONINE DEHYDRATASE, MITOCHONDRIAL"/>
    <property type="match status" value="1"/>
</dbReference>
<keyword evidence="10 12" id="KW-0100">Branched-chain amino acid biosynthesis</keyword>
<dbReference type="GO" id="GO:0006567">
    <property type="term" value="P:L-threonine catabolic process"/>
    <property type="evidence" value="ECO:0007669"/>
    <property type="project" value="TreeGrafter"/>
</dbReference>
<evidence type="ECO:0000256" key="6">
    <source>
        <dbReference type="ARBA" id="ARBA00022605"/>
    </source>
</evidence>
<dbReference type="GO" id="GO:0030170">
    <property type="term" value="F:pyridoxal phosphate binding"/>
    <property type="evidence" value="ECO:0007669"/>
    <property type="project" value="InterPro"/>
</dbReference>
<dbReference type="Pfam" id="PF00291">
    <property type="entry name" value="PALP"/>
    <property type="match status" value="1"/>
</dbReference>
<name>A0A8B3FQG6_9ACTN</name>
<dbReference type="SUPFAM" id="SSF53686">
    <property type="entry name" value="Tryptophan synthase beta subunit-like PLP-dependent enzymes"/>
    <property type="match status" value="1"/>
</dbReference>
<evidence type="ECO:0000256" key="3">
    <source>
        <dbReference type="ARBA" id="ARBA00004810"/>
    </source>
</evidence>